<gene>
    <name evidence="1" type="primary">DYN1_7</name>
    <name evidence="1" type="ORF">V5O48_017271</name>
</gene>
<feature type="non-terminal residue" evidence="1">
    <location>
        <position position="1"/>
    </location>
</feature>
<accession>A0ABR3EPM6</accession>
<keyword evidence="2" id="KW-1185">Reference proteome</keyword>
<evidence type="ECO:0000313" key="1">
    <source>
        <dbReference type="EMBL" id="KAL0564771.1"/>
    </source>
</evidence>
<dbReference type="EMBL" id="JBAHYK010002594">
    <property type="protein sequence ID" value="KAL0564771.1"/>
    <property type="molecule type" value="Genomic_DNA"/>
</dbReference>
<name>A0ABR3EPM6_9AGAR</name>
<proteinExistence type="predicted"/>
<dbReference type="Proteomes" id="UP001465976">
    <property type="component" value="Unassembled WGS sequence"/>
</dbReference>
<evidence type="ECO:0000313" key="2">
    <source>
        <dbReference type="Proteomes" id="UP001465976"/>
    </source>
</evidence>
<protein>
    <submittedName>
        <fullName evidence="1">Dynein heavy chain</fullName>
    </submittedName>
</protein>
<organism evidence="1 2">
    <name type="scientific">Marasmius crinis-equi</name>
    <dbReference type="NCBI Taxonomy" id="585013"/>
    <lineage>
        <taxon>Eukaryota</taxon>
        <taxon>Fungi</taxon>
        <taxon>Dikarya</taxon>
        <taxon>Basidiomycota</taxon>
        <taxon>Agaricomycotina</taxon>
        <taxon>Agaricomycetes</taxon>
        <taxon>Agaricomycetidae</taxon>
        <taxon>Agaricales</taxon>
        <taxon>Marasmiineae</taxon>
        <taxon>Marasmiaceae</taxon>
        <taxon>Marasmius</taxon>
    </lineage>
</organism>
<comment type="caution">
    <text evidence="1">The sequence shown here is derived from an EMBL/GenBank/DDBJ whole genome shotgun (WGS) entry which is preliminary data.</text>
</comment>
<reference evidence="1 2" key="1">
    <citation type="submission" date="2024-02" db="EMBL/GenBank/DDBJ databases">
        <title>A draft genome for the cacao thread blight pathogen Marasmius crinis-equi.</title>
        <authorList>
            <person name="Cohen S.P."/>
            <person name="Baruah I.K."/>
            <person name="Amoako-Attah I."/>
            <person name="Bukari Y."/>
            <person name="Meinhardt L.W."/>
            <person name="Bailey B.A."/>
        </authorList>
    </citation>
    <scope>NUCLEOTIDE SEQUENCE [LARGE SCALE GENOMIC DNA]</scope>
    <source>
        <strain evidence="1 2">GH-76</strain>
    </source>
</reference>
<sequence length="168" mass="18574">SKKSGRAWLYVQLEVRGAANAKLKSLVTAQQEAEFTSRPEPTVFEAQADVRNIEKYHLQRVRDMANPSEAANLTIESVRTLSGHKIIGGRCGVSCTRTTSSSLSSKADARYVKLVGRLLSGHRLKFCVKPFRGAIIDMTAELEAKIATYKPEYALLISETQAIKFETV</sequence>